<dbReference type="PANTHER" id="PTHR24223:SF443">
    <property type="entry name" value="MULTIDRUG-RESISTANCE LIKE PROTEIN 1, ISOFORM I"/>
    <property type="match status" value="1"/>
</dbReference>
<reference evidence="16 17" key="1">
    <citation type="journal article" date="2022" name="Nat. Ecol. Evol.">
        <title>A masculinizing supergene underlies an exaggerated male reproductive morph in a spider.</title>
        <authorList>
            <person name="Hendrickx F."/>
            <person name="De Corte Z."/>
            <person name="Sonet G."/>
            <person name="Van Belleghem S.M."/>
            <person name="Kostlbacher S."/>
            <person name="Vangestel C."/>
        </authorList>
    </citation>
    <scope>NUCLEOTIDE SEQUENCE [LARGE SCALE GENOMIC DNA]</scope>
    <source>
        <strain evidence="16">W744_W776</strain>
    </source>
</reference>
<dbReference type="PROSITE" id="PS00211">
    <property type="entry name" value="ABC_TRANSPORTER_1"/>
    <property type="match status" value="1"/>
</dbReference>
<feature type="transmembrane region" description="Helical" evidence="13">
    <location>
        <begin position="102"/>
        <end position="122"/>
    </location>
</feature>
<dbReference type="InterPro" id="IPR003439">
    <property type="entry name" value="ABC_transporter-like_ATP-bd"/>
</dbReference>
<sequence>MENFCDGYFWDFNKTWNTEVPDLSPCFQEAVFVSIPCLLFSAILIVDLWRLPRHLTLSPLPWTWLNVSKLAFSFLLLIISALWCGVMLRYKFIRTNVSHSAVLSSCSRVSAFILVTISMIFHRFRGVTTSTTLSVFWIIISVVSILLHRSVILNYFFLGRRPDSYMIFILKMVFYPMIYVELFLSAFTDEKDFRTLSDETVMDEVTLLSFLSISWFNKIIYKSRKKILEVRDLAFLSIKLTAEYTYQTFSENWGKHFSNEEMQSRSLIWTLIKSFWPWIVTGVVLDLMFVLMLFVPPLILDRIIDFVHHDQYAWRGYFFTISIYIAVYVGKTFQNNSIFLMVLSGIQLKSALMNAVYRKNLKISTSTRKGYSSGTLLNLVSVDVGRIEEFSFHCSSLISSPVKILVIIFIMWQYIGPSCLAGVAVMAILIPISMYASTLYERFSDKQMEIKDIRLKYMNEILSGIRILKLYAWELPFAAKVSDARQEELKLIRNSQLCEVAIGFVFFATPFMVSLASFATYLLVDKNNVLDPTKAFVSLTLMDQLRYALFEIPDALSQLIQCGIALERLRKFFITENMDSNIIGNNPDKGDLITIKNSTFSWELGSKNVLTDINLHVRKAALIAIIGPVGSGKSSMLSAILGELHKTNGAINIKGKTAYVPQQAWILNRSVRDNILLVKNMKEEKYNKILDLCCLRPDLEVLPAGDETEIGEKGVNLSGGQKQRISLARAVFQDKDIYLMDDPLSAVDVHVRKSLFNDVISHDGLLKKKTRILVTHDVSILHKVDLIVSMKDGRIDEMGSYKDLLKREGSFTLFVREHTSTETVEENLRNLPRHLYRNKSMDSTASKISSEGIRVEDINPRNLKNDENLRHLPRSFSRYISTESMASKTSFDDALSEGTASSLPEREKPNESTHRLTEDENMEIGGVNRRIYLEYVKQTGLPIFAAAVFGYIVFKSFETGANIWLSEWSSDAIRNDTQSFEATSFRLYIYGILGIAQAVAVVLGSTMLVFGTLRSSESYHNRMLNSVIKSPMSFFDSTPMGRIMNRFSSDMDVMDIHIYPVLDGWLNCFLASLGAFVVIGMNTPVFLIIIIPIAAAYFVLQRLHLHAFRQTMRLETTTRSPIYSHFLESIQGVSSICAYKVQEDFIHNFEEKLNKHMLCCFTTATCNRWLHFWLDSLGCLIVLVATMLALHNRYTLGPAVVGLIITYALSVTDALMWFVRMNTELENKSISVERLDEYCKLKSEAPWSLAHDSFQNDWPKFGNIFFHGYSTRYAENLDLVLKEIDLAVRSNEKVS</sequence>
<evidence type="ECO:0000256" key="13">
    <source>
        <dbReference type="SAM" id="Phobius"/>
    </source>
</evidence>
<keyword evidence="3" id="KW-0813">Transport</keyword>
<feature type="transmembrane region" description="Helical" evidence="13">
    <location>
        <begin position="312"/>
        <end position="330"/>
    </location>
</feature>
<accession>A0AAV6UUM8</accession>
<dbReference type="Pfam" id="PF24357">
    <property type="entry name" value="TMD0_ABC"/>
    <property type="match status" value="1"/>
</dbReference>
<evidence type="ECO:0000259" key="15">
    <source>
        <dbReference type="PROSITE" id="PS50929"/>
    </source>
</evidence>
<dbReference type="FunFam" id="1.20.1560.10:FF:000001">
    <property type="entry name" value="ATP-binding cassette subfamily C member 1"/>
    <property type="match status" value="1"/>
</dbReference>
<dbReference type="EC" id="7.6.2.3" evidence="10"/>
<dbReference type="PROSITE" id="PS50929">
    <property type="entry name" value="ABC_TM1F"/>
    <property type="match status" value="2"/>
</dbReference>
<evidence type="ECO:0000256" key="9">
    <source>
        <dbReference type="ARBA" id="ARBA00023136"/>
    </source>
</evidence>
<dbReference type="PANTHER" id="PTHR24223">
    <property type="entry name" value="ATP-BINDING CASSETTE SUB-FAMILY C"/>
    <property type="match status" value="1"/>
</dbReference>
<feature type="domain" description="ABC transporter" evidence="14">
    <location>
        <begin position="593"/>
        <end position="817"/>
    </location>
</feature>
<feature type="transmembrane region" description="Helical" evidence="13">
    <location>
        <begin position="70"/>
        <end position="90"/>
    </location>
</feature>
<evidence type="ECO:0000313" key="17">
    <source>
        <dbReference type="Proteomes" id="UP000827092"/>
    </source>
</evidence>
<evidence type="ECO:0000256" key="12">
    <source>
        <dbReference type="SAM" id="MobiDB-lite"/>
    </source>
</evidence>
<dbReference type="Pfam" id="PF00005">
    <property type="entry name" value="ABC_tran"/>
    <property type="match status" value="1"/>
</dbReference>
<evidence type="ECO:0000256" key="3">
    <source>
        <dbReference type="ARBA" id="ARBA00022448"/>
    </source>
</evidence>
<dbReference type="FunFam" id="3.40.50.300:FF:000997">
    <property type="entry name" value="Multidrug resistance-associated protein 1"/>
    <property type="match status" value="1"/>
</dbReference>
<evidence type="ECO:0000259" key="14">
    <source>
        <dbReference type="PROSITE" id="PS50893"/>
    </source>
</evidence>
<dbReference type="Pfam" id="PF00664">
    <property type="entry name" value="ABC_membrane"/>
    <property type="match status" value="2"/>
</dbReference>
<dbReference type="InterPro" id="IPR056227">
    <property type="entry name" value="TMD0_ABC"/>
</dbReference>
<dbReference type="GO" id="GO:0015431">
    <property type="term" value="F:ABC-type glutathione S-conjugate transporter activity"/>
    <property type="evidence" value="ECO:0007669"/>
    <property type="project" value="UniProtKB-EC"/>
</dbReference>
<feature type="transmembrane region" description="Helical" evidence="13">
    <location>
        <begin position="500"/>
        <end position="524"/>
    </location>
</feature>
<comment type="subcellular location">
    <subcellularLocation>
        <location evidence="1">Vacuole membrane</location>
        <topology evidence="1">Multi-pass membrane protein</topology>
    </subcellularLocation>
</comment>
<feature type="transmembrane region" description="Helical" evidence="13">
    <location>
        <begin position="30"/>
        <end position="50"/>
    </location>
</feature>
<evidence type="ECO:0000256" key="11">
    <source>
        <dbReference type="ARBA" id="ARBA00047523"/>
    </source>
</evidence>
<evidence type="ECO:0000256" key="6">
    <source>
        <dbReference type="ARBA" id="ARBA00022741"/>
    </source>
</evidence>
<evidence type="ECO:0000256" key="4">
    <source>
        <dbReference type="ARBA" id="ARBA00022692"/>
    </source>
</evidence>
<evidence type="ECO:0000256" key="10">
    <source>
        <dbReference type="ARBA" id="ARBA00024220"/>
    </source>
</evidence>
<feature type="compositionally biased region" description="Basic and acidic residues" evidence="12">
    <location>
        <begin position="904"/>
        <end position="918"/>
    </location>
</feature>
<dbReference type="GO" id="GO:0016887">
    <property type="term" value="F:ATP hydrolysis activity"/>
    <property type="evidence" value="ECO:0007669"/>
    <property type="project" value="InterPro"/>
</dbReference>
<dbReference type="Proteomes" id="UP000827092">
    <property type="component" value="Unassembled WGS sequence"/>
</dbReference>
<dbReference type="InterPro" id="IPR027417">
    <property type="entry name" value="P-loop_NTPase"/>
</dbReference>
<comment type="catalytic activity">
    <reaction evidence="11">
        <text>leukotriene C4(in) + ATP + H2O = leukotriene C4(out) + ADP + phosphate + H(+)</text>
        <dbReference type="Rhea" id="RHEA:38963"/>
        <dbReference type="ChEBI" id="CHEBI:15377"/>
        <dbReference type="ChEBI" id="CHEBI:15378"/>
        <dbReference type="ChEBI" id="CHEBI:30616"/>
        <dbReference type="ChEBI" id="CHEBI:43474"/>
        <dbReference type="ChEBI" id="CHEBI:57973"/>
        <dbReference type="ChEBI" id="CHEBI:456216"/>
    </reaction>
    <physiologicalReaction direction="left-to-right" evidence="11">
        <dbReference type="Rhea" id="RHEA:38964"/>
    </physiologicalReaction>
</comment>
<dbReference type="CDD" id="cd18603">
    <property type="entry name" value="ABC_6TM_MRP1_2_3_6_D2_like"/>
    <property type="match status" value="1"/>
</dbReference>
<keyword evidence="5" id="KW-0677">Repeat</keyword>
<feature type="domain" description="ABC transmembrane type-1" evidence="15">
    <location>
        <begin position="945"/>
        <end position="1227"/>
    </location>
</feature>
<dbReference type="InterPro" id="IPR017871">
    <property type="entry name" value="ABC_transporter-like_CS"/>
</dbReference>
<evidence type="ECO:0000313" key="16">
    <source>
        <dbReference type="EMBL" id="KAG8186961.1"/>
    </source>
</evidence>
<feature type="domain" description="ABC transmembrane type-1" evidence="15">
    <location>
        <begin position="287"/>
        <end position="561"/>
    </location>
</feature>
<dbReference type="Gene3D" id="1.20.1560.10">
    <property type="entry name" value="ABC transporter type 1, transmembrane domain"/>
    <property type="match status" value="2"/>
</dbReference>
<keyword evidence="4 13" id="KW-0812">Transmembrane</keyword>
<comment type="caution">
    <text evidence="16">The sequence shown here is derived from an EMBL/GenBank/DDBJ whole genome shotgun (WGS) entry which is preliminary data.</text>
</comment>
<feature type="transmembrane region" description="Helical" evidence="13">
    <location>
        <begin position="396"/>
        <end position="415"/>
    </location>
</feature>
<keyword evidence="17" id="KW-1185">Reference proteome</keyword>
<keyword evidence="8 13" id="KW-1133">Transmembrane helix</keyword>
<feature type="transmembrane region" description="Helical" evidence="13">
    <location>
        <begin position="987"/>
        <end position="1013"/>
    </location>
</feature>
<dbReference type="InterPro" id="IPR050173">
    <property type="entry name" value="ABC_transporter_C-like"/>
</dbReference>
<dbReference type="GO" id="GO:0005774">
    <property type="term" value="C:vacuolar membrane"/>
    <property type="evidence" value="ECO:0007669"/>
    <property type="project" value="UniProtKB-SubCell"/>
</dbReference>
<keyword evidence="7" id="KW-0067">ATP-binding</keyword>
<name>A0AAV6UUM8_9ARAC</name>
<proteinExistence type="inferred from homology"/>
<dbReference type="InterPro" id="IPR036640">
    <property type="entry name" value="ABC1_TM_sf"/>
</dbReference>
<dbReference type="EMBL" id="JAFNEN010000283">
    <property type="protein sequence ID" value="KAG8186961.1"/>
    <property type="molecule type" value="Genomic_DNA"/>
</dbReference>
<evidence type="ECO:0000256" key="1">
    <source>
        <dbReference type="ARBA" id="ARBA00004128"/>
    </source>
</evidence>
<keyword evidence="6" id="KW-0547">Nucleotide-binding</keyword>
<feature type="transmembrane region" description="Helical" evidence="13">
    <location>
        <begin position="275"/>
        <end position="300"/>
    </location>
</feature>
<dbReference type="SUPFAM" id="SSF90123">
    <property type="entry name" value="ABC transporter transmembrane region"/>
    <property type="match status" value="2"/>
</dbReference>
<organism evidence="16 17">
    <name type="scientific">Oedothorax gibbosus</name>
    <dbReference type="NCBI Taxonomy" id="931172"/>
    <lineage>
        <taxon>Eukaryota</taxon>
        <taxon>Metazoa</taxon>
        <taxon>Ecdysozoa</taxon>
        <taxon>Arthropoda</taxon>
        <taxon>Chelicerata</taxon>
        <taxon>Arachnida</taxon>
        <taxon>Araneae</taxon>
        <taxon>Araneomorphae</taxon>
        <taxon>Entelegynae</taxon>
        <taxon>Araneoidea</taxon>
        <taxon>Linyphiidae</taxon>
        <taxon>Erigoninae</taxon>
        <taxon>Oedothorax</taxon>
    </lineage>
</organism>
<dbReference type="InterPro" id="IPR011527">
    <property type="entry name" value="ABC1_TM_dom"/>
</dbReference>
<dbReference type="InterPro" id="IPR003593">
    <property type="entry name" value="AAA+_ATPase"/>
</dbReference>
<evidence type="ECO:0000256" key="2">
    <source>
        <dbReference type="ARBA" id="ARBA00009726"/>
    </source>
</evidence>
<comment type="similarity">
    <text evidence="2">Belongs to the ABC transporter superfamily. ABCC family. Conjugate transporter (TC 3.A.1.208) subfamily.</text>
</comment>
<dbReference type="FunFam" id="1.20.1560.10:FF:000006">
    <property type="entry name" value="ATP-binding cassette, sub-family C (CFTR/MRP), member 9"/>
    <property type="match status" value="1"/>
</dbReference>
<gene>
    <name evidence="16" type="ORF">JTE90_028257</name>
</gene>
<feature type="transmembrane region" description="Helical" evidence="13">
    <location>
        <begin position="1196"/>
        <end position="1219"/>
    </location>
</feature>
<feature type="region of interest" description="Disordered" evidence="12">
    <location>
        <begin position="890"/>
        <end position="919"/>
    </location>
</feature>
<protein>
    <recommendedName>
        <fullName evidence="10">ABC-type glutathione-S-conjugate transporter</fullName>
        <ecNumber evidence="10">7.6.2.3</ecNumber>
    </recommendedName>
</protein>
<feature type="transmembrane region" description="Helical" evidence="13">
    <location>
        <begin position="1172"/>
        <end position="1190"/>
    </location>
</feature>
<dbReference type="SUPFAM" id="SSF52540">
    <property type="entry name" value="P-loop containing nucleoside triphosphate hydrolases"/>
    <property type="match status" value="1"/>
</dbReference>
<feature type="transmembrane region" description="Helical" evidence="13">
    <location>
        <begin position="421"/>
        <end position="440"/>
    </location>
</feature>
<feature type="transmembrane region" description="Helical" evidence="13">
    <location>
        <begin position="1085"/>
        <end position="1103"/>
    </location>
</feature>
<evidence type="ECO:0000256" key="8">
    <source>
        <dbReference type="ARBA" id="ARBA00022989"/>
    </source>
</evidence>
<evidence type="ECO:0000256" key="7">
    <source>
        <dbReference type="ARBA" id="ARBA00022840"/>
    </source>
</evidence>
<dbReference type="SMART" id="SM00382">
    <property type="entry name" value="AAA"/>
    <property type="match status" value="1"/>
</dbReference>
<dbReference type="PROSITE" id="PS50893">
    <property type="entry name" value="ABC_TRANSPORTER_2"/>
    <property type="match status" value="1"/>
</dbReference>
<evidence type="ECO:0000256" key="5">
    <source>
        <dbReference type="ARBA" id="ARBA00022737"/>
    </source>
</evidence>
<feature type="transmembrane region" description="Helical" evidence="13">
    <location>
        <begin position="134"/>
        <end position="158"/>
    </location>
</feature>
<dbReference type="GO" id="GO:0005524">
    <property type="term" value="F:ATP binding"/>
    <property type="evidence" value="ECO:0007669"/>
    <property type="project" value="UniProtKB-KW"/>
</dbReference>
<feature type="transmembrane region" description="Helical" evidence="13">
    <location>
        <begin position="165"/>
        <end position="187"/>
    </location>
</feature>
<dbReference type="Gene3D" id="3.40.50.300">
    <property type="entry name" value="P-loop containing nucleotide triphosphate hydrolases"/>
    <property type="match status" value="1"/>
</dbReference>
<keyword evidence="9 13" id="KW-0472">Membrane</keyword>
<dbReference type="CDD" id="cd03250">
    <property type="entry name" value="ABCC_MRP_domain1"/>
    <property type="match status" value="1"/>
</dbReference>
<dbReference type="CDD" id="cd18595">
    <property type="entry name" value="ABC_6TM_MRP1_2_3_6_D1_like"/>
    <property type="match status" value="1"/>
</dbReference>